<reference evidence="3 4" key="1">
    <citation type="journal article" date="2018" name="MBio">
        <title>Comparative Genomics Reveals the Core Gene Toolbox for the Fungus-Insect Symbiosis.</title>
        <authorList>
            <person name="Wang Y."/>
            <person name="Stata M."/>
            <person name="Wang W."/>
            <person name="Stajich J.E."/>
            <person name="White M.M."/>
            <person name="Moncalvo J.M."/>
        </authorList>
    </citation>
    <scope>NUCLEOTIDE SEQUENCE [LARGE SCALE GENOMIC DNA]</scope>
    <source>
        <strain evidence="3 4">AUS-77-4</strain>
    </source>
</reference>
<organism evidence="3 4">
    <name type="scientific">Furculomyces boomerangus</name>
    <dbReference type="NCBI Taxonomy" id="61424"/>
    <lineage>
        <taxon>Eukaryota</taxon>
        <taxon>Fungi</taxon>
        <taxon>Fungi incertae sedis</taxon>
        <taxon>Zoopagomycota</taxon>
        <taxon>Kickxellomycotina</taxon>
        <taxon>Harpellomycetes</taxon>
        <taxon>Harpellales</taxon>
        <taxon>Harpellaceae</taxon>
        <taxon>Furculomyces</taxon>
    </lineage>
</organism>
<accession>A0A2T9YBY6</accession>
<keyword evidence="1" id="KW-0812">Transmembrane</keyword>
<dbReference type="EMBL" id="MBFT01000684">
    <property type="protein sequence ID" value="PVU87834.1"/>
    <property type="molecule type" value="Genomic_DNA"/>
</dbReference>
<sequence>MIPSDLKNKKVNNPKFWLGIASFGTFVAARYYLDNNRKSIDIRKRTLKRRQMEYERIEKEKSSKELSEDKASE</sequence>
<comment type="caution">
    <text evidence="3">The sequence shown here is derived from an EMBL/GenBank/DDBJ whole genome shotgun (WGS) entry which is preliminary data.</text>
</comment>
<keyword evidence="4" id="KW-1185">Reference proteome</keyword>
<dbReference type="AlphaFoldDB" id="A0A2T9YBY6"/>
<feature type="transmembrane region" description="Helical" evidence="1">
    <location>
        <begin position="16"/>
        <end position="33"/>
    </location>
</feature>
<keyword evidence="1" id="KW-0472">Membrane</keyword>
<dbReference type="EMBL" id="MBFT01000521">
    <property type="protein sequence ID" value="PVU89814.1"/>
    <property type="molecule type" value="Genomic_DNA"/>
</dbReference>
<evidence type="ECO:0000313" key="2">
    <source>
        <dbReference type="EMBL" id="PVU87834.1"/>
    </source>
</evidence>
<name>A0A2T9YBY6_9FUNG</name>
<keyword evidence="1" id="KW-1133">Transmembrane helix</keyword>
<dbReference type="OrthoDB" id="5596265at2759"/>
<gene>
    <name evidence="3" type="ORF">BB559_004926</name>
    <name evidence="2" type="ORF">BB559_005871</name>
</gene>
<protein>
    <submittedName>
        <fullName evidence="3">Uncharacterized protein</fullName>
    </submittedName>
</protein>
<dbReference type="Proteomes" id="UP000245699">
    <property type="component" value="Unassembled WGS sequence"/>
</dbReference>
<evidence type="ECO:0000313" key="4">
    <source>
        <dbReference type="Proteomes" id="UP000245699"/>
    </source>
</evidence>
<evidence type="ECO:0000256" key="1">
    <source>
        <dbReference type="SAM" id="Phobius"/>
    </source>
</evidence>
<evidence type="ECO:0000313" key="3">
    <source>
        <dbReference type="EMBL" id="PVU89814.1"/>
    </source>
</evidence>
<proteinExistence type="predicted"/>